<dbReference type="Proteomes" id="UP000053372">
    <property type="component" value="Unassembled WGS sequence"/>
</dbReference>
<dbReference type="SUPFAM" id="SSF55729">
    <property type="entry name" value="Acyl-CoA N-acyltransferases (Nat)"/>
    <property type="match status" value="1"/>
</dbReference>
<evidence type="ECO:0000313" key="3">
    <source>
        <dbReference type="Proteomes" id="UP000053372"/>
    </source>
</evidence>
<dbReference type="Pfam" id="PF13673">
    <property type="entry name" value="Acetyltransf_10"/>
    <property type="match status" value="1"/>
</dbReference>
<dbReference type="OrthoDB" id="9796171at2"/>
<dbReference type="CDD" id="cd04301">
    <property type="entry name" value="NAT_SF"/>
    <property type="match status" value="1"/>
</dbReference>
<dbReference type="RefSeq" id="WP_027838848.1">
    <property type="nucleotide sequence ID" value="NZ_LMTZ01000140.1"/>
</dbReference>
<protein>
    <submittedName>
        <fullName evidence="2">GCN5 family acetyltransferase</fullName>
    </submittedName>
</protein>
<dbReference type="PROSITE" id="PS51186">
    <property type="entry name" value="GNAT"/>
    <property type="match status" value="1"/>
</dbReference>
<sequence length="136" mass="15668">MTESRIQYTETRNFCIDSILNLYKANEWSAAEKPQQLYDGLMNSHYLVSAWDDDLLVGLGNAITDGYLVVYYPHLLVLPAYQKKGIGYNLLQRLTSKYKNFHQRILVADNGAVGFYKKCGFERAGKTQPMWIYQGK</sequence>
<keyword evidence="2" id="KW-0808">Transferase</keyword>
<dbReference type="Gene3D" id="3.40.630.30">
    <property type="match status" value="1"/>
</dbReference>
<dbReference type="InterPro" id="IPR016181">
    <property type="entry name" value="Acyl_CoA_acyltransferase"/>
</dbReference>
<accession>A0A0V7ZFG3</accession>
<evidence type="ECO:0000259" key="1">
    <source>
        <dbReference type="PROSITE" id="PS51186"/>
    </source>
</evidence>
<proteinExistence type="predicted"/>
<dbReference type="GO" id="GO:0016747">
    <property type="term" value="F:acyltransferase activity, transferring groups other than amino-acyl groups"/>
    <property type="evidence" value="ECO:0007669"/>
    <property type="project" value="InterPro"/>
</dbReference>
<evidence type="ECO:0000313" key="2">
    <source>
        <dbReference type="EMBL" id="KST63338.1"/>
    </source>
</evidence>
<name>A0A0V7ZFG3_9CYAN</name>
<gene>
    <name evidence="2" type="ORF">BC008_39335</name>
</gene>
<dbReference type="InterPro" id="IPR000182">
    <property type="entry name" value="GNAT_dom"/>
</dbReference>
<dbReference type="AlphaFoldDB" id="A0A0V7ZFG3"/>
<keyword evidence="3" id="KW-1185">Reference proteome</keyword>
<dbReference type="EMBL" id="LMTZ01000140">
    <property type="protein sequence ID" value="KST63338.1"/>
    <property type="molecule type" value="Genomic_DNA"/>
</dbReference>
<reference evidence="2 3" key="1">
    <citation type="journal article" date="2015" name="Genome Announc.">
        <title>Draft Genome of the Euendolithic (true boring) Cyanobacterium Mastigocoleus testarum strain BC008.</title>
        <authorList>
            <person name="Guida B.S."/>
            <person name="Garcia-Pichel F."/>
        </authorList>
    </citation>
    <scope>NUCLEOTIDE SEQUENCE [LARGE SCALE GENOMIC DNA]</scope>
    <source>
        <strain evidence="2 3">BC008</strain>
    </source>
</reference>
<feature type="domain" description="N-acetyltransferase" evidence="1">
    <location>
        <begin position="9"/>
        <end position="136"/>
    </location>
</feature>
<comment type="caution">
    <text evidence="2">The sequence shown here is derived from an EMBL/GenBank/DDBJ whole genome shotgun (WGS) entry which is preliminary data.</text>
</comment>
<organism evidence="2 3">
    <name type="scientific">Mastigocoleus testarum BC008</name>
    <dbReference type="NCBI Taxonomy" id="371196"/>
    <lineage>
        <taxon>Bacteria</taxon>
        <taxon>Bacillati</taxon>
        <taxon>Cyanobacteriota</taxon>
        <taxon>Cyanophyceae</taxon>
        <taxon>Nostocales</taxon>
        <taxon>Hapalosiphonaceae</taxon>
        <taxon>Mastigocoleus</taxon>
    </lineage>
</organism>